<reference evidence="15 16" key="1">
    <citation type="submission" date="2016-10" db="EMBL/GenBank/DDBJ databases">
        <authorList>
            <person name="de Groot N.N."/>
        </authorList>
    </citation>
    <scope>NUCLEOTIDE SEQUENCE [LARGE SCALE GENOMIC DNA]</scope>
    <source>
        <strain evidence="15 16">APO</strain>
    </source>
</reference>
<dbReference type="PANTHER" id="PTHR48086">
    <property type="entry name" value="SODIUM/PROLINE SYMPORTER-RELATED"/>
    <property type="match status" value="1"/>
</dbReference>
<dbReference type="PROSITE" id="PS50283">
    <property type="entry name" value="NA_SOLUT_SYMP_3"/>
    <property type="match status" value="1"/>
</dbReference>
<evidence type="ECO:0000256" key="11">
    <source>
        <dbReference type="ARBA" id="ARBA00023201"/>
    </source>
</evidence>
<evidence type="ECO:0000256" key="8">
    <source>
        <dbReference type="ARBA" id="ARBA00023053"/>
    </source>
</evidence>
<dbReference type="GO" id="GO:0015293">
    <property type="term" value="F:symporter activity"/>
    <property type="evidence" value="ECO:0007669"/>
    <property type="project" value="UniProtKB-KW"/>
</dbReference>
<accession>A0A1H3LDG8</accession>
<dbReference type="AlphaFoldDB" id="A0A1H3LDG8"/>
<dbReference type="Proteomes" id="UP000199230">
    <property type="component" value="Unassembled WGS sequence"/>
</dbReference>
<evidence type="ECO:0000313" key="15">
    <source>
        <dbReference type="EMBL" id="SDY62473.1"/>
    </source>
</evidence>
<organism evidence="15 16">
    <name type="scientific">Tindallia californiensis</name>
    <dbReference type="NCBI Taxonomy" id="159292"/>
    <lineage>
        <taxon>Bacteria</taxon>
        <taxon>Bacillati</taxon>
        <taxon>Bacillota</taxon>
        <taxon>Clostridia</taxon>
        <taxon>Peptostreptococcales</taxon>
        <taxon>Tindalliaceae</taxon>
        <taxon>Tindallia</taxon>
    </lineage>
</organism>
<feature type="transmembrane region" description="Helical" evidence="14">
    <location>
        <begin position="462"/>
        <end position="480"/>
    </location>
</feature>
<dbReference type="Pfam" id="PF00474">
    <property type="entry name" value="SSF"/>
    <property type="match status" value="1"/>
</dbReference>
<keyword evidence="4" id="KW-1003">Cell membrane</keyword>
<dbReference type="Gene3D" id="1.20.1730.10">
    <property type="entry name" value="Sodium/glucose cotransporter"/>
    <property type="match status" value="1"/>
</dbReference>
<feature type="transmembrane region" description="Helical" evidence="14">
    <location>
        <begin position="279"/>
        <end position="299"/>
    </location>
</feature>
<evidence type="ECO:0000256" key="1">
    <source>
        <dbReference type="ARBA" id="ARBA00004651"/>
    </source>
</evidence>
<dbReference type="OrthoDB" id="9766407at2"/>
<gene>
    <name evidence="15" type="ORF">SAMN05192546_103173</name>
</gene>
<dbReference type="GO" id="GO:0005886">
    <property type="term" value="C:plasma membrane"/>
    <property type="evidence" value="ECO:0007669"/>
    <property type="project" value="UniProtKB-SubCell"/>
</dbReference>
<dbReference type="InterPro" id="IPR050277">
    <property type="entry name" value="Sodium:Solute_Symporter"/>
</dbReference>
<evidence type="ECO:0000313" key="16">
    <source>
        <dbReference type="Proteomes" id="UP000199230"/>
    </source>
</evidence>
<evidence type="ECO:0000256" key="13">
    <source>
        <dbReference type="RuleBase" id="RU362091"/>
    </source>
</evidence>
<comment type="similarity">
    <text evidence="2 13">Belongs to the sodium:solute symporter (SSF) (TC 2.A.21) family.</text>
</comment>
<feature type="transmembrane region" description="Helical" evidence="14">
    <location>
        <begin position="400"/>
        <end position="420"/>
    </location>
</feature>
<feature type="transmembrane region" description="Helical" evidence="14">
    <location>
        <begin position="76"/>
        <end position="97"/>
    </location>
</feature>
<dbReference type="PANTHER" id="PTHR48086:SF3">
    <property type="entry name" value="SODIUM_PROLINE SYMPORTER"/>
    <property type="match status" value="1"/>
</dbReference>
<evidence type="ECO:0000256" key="2">
    <source>
        <dbReference type="ARBA" id="ARBA00006434"/>
    </source>
</evidence>
<protein>
    <submittedName>
        <fullName evidence="15">Solute:Na+ symporter, SSS family</fullName>
    </submittedName>
</protein>
<keyword evidence="8" id="KW-0915">Sodium</keyword>
<dbReference type="InterPro" id="IPR001734">
    <property type="entry name" value="Na/solute_symporter"/>
</dbReference>
<feature type="transmembrane region" description="Helical" evidence="14">
    <location>
        <begin position="239"/>
        <end position="258"/>
    </location>
</feature>
<comment type="catalytic activity">
    <reaction evidence="12">
        <text>L-proline(in) + Na(+)(in) = L-proline(out) + Na(+)(out)</text>
        <dbReference type="Rhea" id="RHEA:28967"/>
        <dbReference type="ChEBI" id="CHEBI:29101"/>
        <dbReference type="ChEBI" id="CHEBI:60039"/>
    </reaction>
</comment>
<evidence type="ECO:0000256" key="6">
    <source>
        <dbReference type="ARBA" id="ARBA00022847"/>
    </source>
</evidence>
<evidence type="ECO:0000256" key="5">
    <source>
        <dbReference type="ARBA" id="ARBA00022692"/>
    </source>
</evidence>
<comment type="subcellular location">
    <subcellularLocation>
        <location evidence="1">Cell membrane</location>
        <topology evidence="1">Multi-pass membrane protein</topology>
    </subcellularLocation>
</comment>
<feature type="transmembrane region" description="Helical" evidence="14">
    <location>
        <begin position="6"/>
        <end position="23"/>
    </location>
</feature>
<dbReference type="CDD" id="cd10322">
    <property type="entry name" value="SLC5sbd"/>
    <property type="match status" value="1"/>
</dbReference>
<sequence>MNKSIVYLIYFTGYTMILLFIGKGGFKRTNNLRDFFLANNSLGLLMSMATFSATWFSAASMQGVSGSIFAYGYNTVLYAVIPWFLGAVMLVLLATRLREYDLMTVPEYFYIRYGSKNMQAAGGVMIVIIYILYIIIQIRGFGIVISEFLDINYTFSILLVYLFVMYTSFGGLFSVARTDSLNITLIVTGIFLAAILILKETGGITEMHHQAALIDTKAFPGLPEATEPGGLLDPFSKSAAPPLLTVTSLFGWGMGLAANPQYALRIHSAKSTGTALRMISFSVLLLAAMYIGILIIGIGSRVLQPEIIGIQSVDEVLPFVINNVIYSRFSGLLLISIVAAAISTANSQLLVAASGFSYDIYKNIFCPQVTEEKLLLINRAFVFFAGTISLLLSLKPPESLLVYGGYIWGFFTVSFFLPLYGGLFWKKASYKGAVASFLSGFMVMGLAMGMNVEARFHIHPAFPGFLASSAAFFSMSFYSVHKKKEKNINGNH</sequence>
<keyword evidence="16" id="KW-1185">Reference proteome</keyword>
<keyword evidence="3" id="KW-0813">Transport</keyword>
<dbReference type="RefSeq" id="WP_093311852.1">
    <property type="nucleotide sequence ID" value="NZ_FNPV01000003.1"/>
</dbReference>
<evidence type="ECO:0000256" key="9">
    <source>
        <dbReference type="ARBA" id="ARBA00023065"/>
    </source>
</evidence>
<feature type="transmembrane region" description="Helical" evidence="14">
    <location>
        <begin position="374"/>
        <end position="394"/>
    </location>
</feature>
<keyword evidence="10 14" id="KW-0472">Membrane</keyword>
<feature type="transmembrane region" description="Helical" evidence="14">
    <location>
        <begin position="332"/>
        <end position="353"/>
    </location>
</feature>
<evidence type="ECO:0000256" key="10">
    <source>
        <dbReference type="ARBA" id="ARBA00023136"/>
    </source>
</evidence>
<dbReference type="STRING" id="159292.SAMN05192546_103173"/>
<keyword evidence="5 14" id="KW-0812">Transmembrane</keyword>
<feature type="transmembrane region" description="Helical" evidence="14">
    <location>
        <begin position="432"/>
        <end position="450"/>
    </location>
</feature>
<feature type="transmembrane region" description="Helical" evidence="14">
    <location>
        <begin position="180"/>
        <end position="198"/>
    </location>
</feature>
<keyword evidence="11" id="KW-0739">Sodium transport</keyword>
<feature type="transmembrane region" description="Helical" evidence="14">
    <location>
        <begin position="35"/>
        <end position="56"/>
    </location>
</feature>
<evidence type="ECO:0000256" key="3">
    <source>
        <dbReference type="ARBA" id="ARBA00022448"/>
    </source>
</evidence>
<keyword evidence="9" id="KW-0406">Ion transport</keyword>
<keyword evidence="7 14" id="KW-1133">Transmembrane helix</keyword>
<evidence type="ECO:0000256" key="4">
    <source>
        <dbReference type="ARBA" id="ARBA00022475"/>
    </source>
</evidence>
<keyword evidence="6" id="KW-0769">Symport</keyword>
<evidence type="ECO:0000256" key="14">
    <source>
        <dbReference type="SAM" id="Phobius"/>
    </source>
</evidence>
<evidence type="ECO:0000256" key="7">
    <source>
        <dbReference type="ARBA" id="ARBA00022989"/>
    </source>
</evidence>
<dbReference type="GO" id="GO:0006814">
    <property type="term" value="P:sodium ion transport"/>
    <property type="evidence" value="ECO:0007669"/>
    <property type="project" value="UniProtKB-KW"/>
</dbReference>
<evidence type="ECO:0000256" key="12">
    <source>
        <dbReference type="ARBA" id="ARBA00033708"/>
    </source>
</evidence>
<dbReference type="EMBL" id="FNPV01000003">
    <property type="protein sequence ID" value="SDY62473.1"/>
    <property type="molecule type" value="Genomic_DNA"/>
</dbReference>
<proteinExistence type="inferred from homology"/>
<feature type="transmembrane region" description="Helical" evidence="14">
    <location>
        <begin position="118"/>
        <end position="145"/>
    </location>
</feature>
<name>A0A1H3LDG8_9FIRM</name>
<dbReference type="InterPro" id="IPR038377">
    <property type="entry name" value="Na/Glc_symporter_sf"/>
</dbReference>
<feature type="transmembrane region" description="Helical" evidence="14">
    <location>
        <begin position="151"/>
        <end position="173"/>
    </location>
</feature>